<evidence type="ECO:0000256" key="3">
    <source>
        <dbReference type="SAM" id="MobiDB-lite"/>
    </source>
</evidence>
<evidence type="ECO:0000313" key="5">
    <source>
        <dbReference type="Proteomes" id="UP000887575"/>
    </source>
</evidence>
<evidence type="ECO:0000256" key="1">
    <source>
        <dbReference type="ARBA" id="ARBA00022723"/>
    </source>
</evidence>
<reference evidence="6" key="1">
    <citation type="submission" date="2024-02" db="UniProtKB">
        <authorList>
            <consortium name="WormBaseParasite"/>
        </authorList>
    </citation>
    <scope>IDENTIFICATION</scope>
</reference>
<evidence type="ECO:0000256" key="2">
    <source>
        <dbReference type="PROSITE-ProRule" id="PRU01005"/>
    </source>
</evidence>
<dbReference type="PROSITE" id="PS51670">
    <property type="entry name" value="SHKT"/>
    <property type="match status" value="4"/>
</dbReference>
<comment type="caution">
    <text evidence="2">Lacks conserved residue(s) required for the propagation of feature annotation.</text>
</comment>
<feature type="region of interest" description="Disordered" evidence="3">
    <location>
        <begin position="635"/>
        <end position="736"/>
    </location>
</feature>
<dbReference type="WBParaSite" id="MBELARI_LOCUS16151">
    <property type="protein sequence ID" value="MBELARI_LOCUS16151"/>
    <property type="gene ID" value="MBELARI_LOCUS16151"/>
</dbReference>
<dbReference type="Proteomes" id="UP000887575">
    <property type="component" value="Unassembled WGS sequence"/>
</dbReference>
<feature type="domain" description="ShKT" evidence="4">
    <location>
        <begin position="424"/>
        <end position="458"/>
    </location>
</feature>
<dbReference type="InterPro" id="IPR002227">
    <property type="entry name" value="Tyrosinase_Cu-bd"/>
</dbReference>
<evidence type="ECO:0000259" key="4">
    <source>
        <dbReference type="PROSITE" id="PS51670"/>
    </source>
</evidence>
<feature type="compositionally biased region" description="Low complexity" evidence="3">
    <location>
        <begin position="685"/>
        <end position="698"/>
    </location>
</feature>
<feature type="domain" description="ShKT" evidence="4">
    <location>
        <begin position="576"/>
        <end position="609"/>
    </location>
</feature>
<dbReference type="InterPro" id="IPR008922">
    <property type="entry name" value="Di-copper_centre_dom_sf"/>
</dbReference>
<keyword evidence="2" id="KW-1015">Disulfide bond</keyword>
<dbReference type="PANTHER" id="PTHR11474:SF21">
    <property type="entry name" value="SHKT DOMAIN-CONTAINING PROTEIN"/>
    <property type="match status" value="1"/>
</dbReference>
<dbReference type="PROSITE" id="PS00498">
    <property type="entry name" value="TYROSINASE_2"/>
    <property type="match status" value="1"/>
</dbReference>
<feature type="compositionally biased region" description="Low complexity" evidence="3">
    <location>
        <begin position="663"/>
        <end position="677"/>
    </location>
</feature>
<dbReference type="Pfam" id="PF01549">
    <property type="entry name" value="ShK"/>
    <property type="match status" value="4"/>
</dbReference>
<dbReference type="Gene3D" id="1.10.1280.10">
    <property type="entry name" value="Di-copper center containing domain from catechol oxidase"/>
    <property type="match status" value="1"/>
</dbReference>
<keyword evidence="5" id="KW-1185">Reference proteome</keyword>
<accession>A0AAF3EPZ4</accession>
<feature type="disulfide bond" evidence="2">
    <location>
        <begin position="468"/>
        <end position="502"/>
    </location>
</feature>
<evidence type="ECO:0000313" key="6">
    <source>
        <dbReference type="WBParaSite" id="MBELARI_LOCUS16151"/>
    </source>
</evidence>
<protein>
    <recommendedName>
        <fullName evidence="4">ShKT domain-containing protein</fullName>
    </recommendedName>
</protein>
<dbReference type="InterPro" id="IPR050316">
    <property type="entry name" value="Tyrosinase/Hemocyanin"/>
</dbReference>
<feature type="disulfide bond" evidence="2">
    <location>
        <begin position="424"/>
        <end position="458"/>
    </location>
</feature>
<dbReference type="Pfam" id="PF00264">
    <property type="entry name" value="Tyrosinase"/>
    <property type="match status" value="1"/>
</dbReference>
<dbReference type="SMART" id="SM00254">
    <property type="entry name" value="ShKT"/>
    <property type="match status" value="4"/>
</dbReference>
<sequence>MTRWNDHAKEEAAKKKTVALPPGVKEGWAPDLAPIVSSLEACMDMACVCRFLAGSQTSPCTLNGKPVKKVLRKEYRMMTDIERQKFHAVILQLKQNGKFDEMAKMHSSMGMSGGAHGGPAFAVWHREFVKRVEMELRKIDPDVFLPYWDSTLEWRLPRGQDSSLFSAELMGNPTGNINIGPFANFRAIDNRFLTRNTGGEGQPFSDQDISVLLQQTVLNGIMAYSPSGAGCPIRPNYYSLESMHGNVHLWIGGHMTDPETSANDPIFYLHHCFVDMLFEIVRQQNQDRGRRETEYPPDNGLCSNAQHFSGARMAPFNQYRNIDGLSNKYTDELYTYDNRPSCTQTNPSCGSRFLFCDLSHGQPRCASKIRVGGSCQGYTAGEDACYNGKCQNSVCVASSVPVSTVAPVVSTISPPVTLPPQLECWNENQCCQSWAGRGECTRNTQYMRDFCKASCNICTANPPLRDDCSDRAPSCAQWSRTGECTRNPDWMAENCRRSCNKCQMTRAQACAVGAATTTPSPVQRCEEISPGCYNEFACCPLWANQGQCRTNQAFMACNCRVSCGMCNPTDYPYGACVDYHQSCSAWARGGECQKNPWMEENCRRSCGTCFAQWELPNMCGSTAQAGLIANRRQSGMNTQPVPQSGWLDPRQNDAGWNGGQRQQGGWNQQPQWGQQQWNGGGAGGAQQRQQQNWRNAGRGQMGGGGWGFNAWGRRRRDASAQSPSGKPNAVEPNMRK</sequence>
<dbReference type="InterPro" id="IPR003582">
    <property type="entry name" value="ShKT_dom"/>
</dbReference>
<dbReference type="PANTHER" id="PTHR11474">
    <property type="entry name" value="TYROSINASE FAMILY MEMBER"/>
    <property type="match status" value="1"/>
</dbReference>
<dbReference type="AlphaFoldDB" id="A0AAF3EPZ4"/>
<dbReference type="GO" id="GO:0016491">
    <property type="term" value="F:oxidoreductase activity"/>
    <property type="evidence" value="ECO:0007669"/>
    <property type="project" value="InterPro"/>
</dbReference>
<keyword evidence="1" id="KW-0479">Metal-binding</keyword>
<feature type="disulfide bond" evidence="2">
    <location>
        <begin position="532"/>
        <end position="566"/>
    </location>
</feature>
<name>A0AAF3EPZ4_9BILA</name>
<feature type="domain" description="ShKT" evidence="4">
    <location>
        <begin position="468"/>
        <end position="502"/>
    </location>
</feature>
<dbReference type="SUPFAM" id="SSF48056">
    <property type="entry name" value="Di-copper centre-containing domain"/>
    <property type="match status" value="1"/>
</dbReference>
<organism evidence="5 6">
    <name type="scientific">Mesorhabditis belari</name>
    <dbReference type="NCBI Taxonomy" id="2138241"/>
    <lineage>
        <taxon>Eukaryota</taxon>
        <taxon>Metazoa</taxon>
        <taxon>Ecdysozoa</taxon>
        <taxon>Nematoda</taxon>
        <taxon>Chromadorea</taxon>
        <taxon>Rhabditida</taxon>
        <taxon>Rhabditina</taxon>
        <taxon>Rhabditomorpha</taxon>
        <taxon>Rhabditoidea</taxon>
        <taxon>Rhabditidae</taxon>
        <taxon>Mesorhabditinae</taxon>
        <taxon>Mesorhabditis</taxon>
    </lineage>
</organism>
<dbReference type="GO" id="GO:0046872">
    <property type="term" value="F:metal ion binding"/>
    <property type="evidence" value="ECO:0007669"/>
    <property type="project" value="UniProtKB-KW"/>
</dbReference>
<dbReference type="PRINTS" id="PR00092">
    <property type="entry name" value="TYROSINASE"/>
</dbReference>
<proteinExistence type="predicted"/>
<feature type="domain" description="ShKT" evidence="4">
    <location>
        <begin position="532"/>
        <end position="566"/>
    </location>
</feature>